<dbReference type="EMBL" id="QRGO01000001">
    <property type="protein sequence ID" value="RDV04323.1"/>
    <property type="molecule type" value="Genomic_DNA"/>
</dbReference>
<sequence length="266" mass="29557">MPPIRRGQRRWRRWRMAVSSILPTPAVCTEAGGRTMSARYAIYYVPAAASALYRFGASVLGYDAFTGNDVPYPDGVDAAKWPALTREPRVYGFHATMKPPMRLKDGATERDLTVSFLTFANEQAPVHAGTLVVRELGSFIALVPAEPCAPLHRLADACVSAFDDFRALPTEQELAKRLKPGLTERHIEHLYRWGYPYVFEDFRFHMTLTGALPVQKRMAAYNFLGRQFDQLPDAAALNVDRLVISRQATAGAPFVVLNEVALGGIT</sequence>
<evidence type="ECO:0000313" key="1">
    <source>
        <dbReference type="EMBL" id="RDV04323.1"/>
    </source>
</evidence>
<dbReference type="PIRSF" id="PIRSF033328">
    <property type="entry name" value="Phest_Mll4975"/>
    <property type="match status" value="1"/>
</dbReference>
<proteinExistence type="predicted"/>
<evidence type="ECO:0000313" key="2">
    <source>
        <dbReference type="Proteomes" id="UP000263993"/>
    </source>
</evidence>
<dbReference type="Proteomes" id="UP000263993">
    <property type="component" value="Unassembled WGS sequence"/>
</dbReference>
<accession>A0A371BA91</accession>
<dbReference type="Pfam" id="PF06299">
    <property type="entry name" value="DUF1045"/>
    <property type="match status" value="1"/>
</dbReference>
<dbReference type="NCBIfam" id="TIGR03223">
    <property type="entry name" value="Phn_opern_protn"/>
    <property type="match status" value="1"/>
</dbReference>
<gene>
    <name evidence="1" type="ORF">DXH78_06850</name>
</gene>
<keyword evidence="2" id="KW-1185">Reference proteome</keyword>
<organism evidence="1 2">
    <name type="scientific">Undibacter mobilis</name>
    <dbReference type="NCBI Taxonomy" id="2292256"/>
    <lineage>
        <taxon>Bacteria</taxon>
        <taxon>Pseudomonadati</taxon>
        <taxon>Pseudomonadota</taxon>
        <taxon>Alphaproteobacteria</taxon>
        <taxon>Hyphomicrobiales</taxon>
        <taxon>Nitrobacteraceae</taxon>
        <taxon>Undibacter</taxon>
    </lineage>
</organism>
<protein>
    <submittedName>
        <fullName evidence="1">DUF1045 domain-containing protein</fullName>
    </submittedName>
</protein>
<dbReference type="AlphaFoldDB" id="A0A371BA91"/>
<dbReference type="InterPro" id="IPR009389">
    <property type="entry name" value="DUF1045"/>
</dbReference>
<comment type="caution">
    <text evidence="1">The sequence shown here is derived from an EMBL/GenBank/DDBJ whole genome shotgun (WGS) entry which is preliminary data.</text>
</comment>
<dbReference type="OrthoDB" id="4954742at2"/>
<reference evidence="2" key="1">
    <citation type="submission" date="2018-08" db="EMBL/GenBank/DDBJ databases">
        <authorList>
            <person name="Kim S.-J."/>
            <person name="Jung G.-Y."/>
        </authorList>
    </citation>
    <scope>NUCLEOTIDE SEQUENCE [LARGE SCALE GENOMIC DNA]</scope>
    <source>
        <strain evidence="2">GY_H</strain>
    </source>
</reference>
<name>A0A371BA91_9BRAD</name>